<dbReference type="Proteomes" id="UP001161422">
    <property type="component" value="Unassembled WGS sequence"/>
</dbReference>
<evidence type="ECO:0000259" key="1">
    <source>
        <dbReference type="Pfam" id="PF01755"/>
    </source>
</evidence>
<dbReference type="EMBL" id="BSNC01000006">
    <property type="protein sequence ID" value="GLP97218.1"/>
    <property type="molecule type" value="Genomic_DNA"/>
</dbReference>
<evidence type="ECO:0000313" key="2">
    <source>
        <dbReference type="EMBL" id="GLP97218.1"/>
    </source>
</evidence>
<organism evidence="2 3">
    <name type="scientific">Paraferrimonas sedimenticola</name>
    <dbReference type="NCBI Taxonomy" id="375674"/>
    <lineage>
        <taxon>Bacteria</taxon>
        <taxon>Pseudomonadati</taxon>
        <taxon>Pseudomonadota</taxon>
        <taxon>Gammaproteobacteria</taxon>
        <taxon>Alteromonadales</taxon>
        <taxon>Ferrimonadaceae</taxon>
        <taxon>Paraferrimonas</taxon>
    </lineage>
</organism>
<gene>
    <name evidence="2" type="ORF">GCM10007895_25250</name>
</gene>
<keyword evidence="2" id="KW-0808">Transferase</keyword>
<protein>
    <submittedName>
        <fullName evidence="2">Glycosyl transferase</fullName>
    </submittedName>
</protein>
<evidence type="ECO:0000313" key="3">
    <source>
        <dbReference type="Proteomes" id="UP001161422"/>
    </source>
</evidence>
<reference evidence="2" key="1">
    <citation type="journal article" date="2014" name="Int. J. Syst. Evol. Microbiol.">
        <title>Complete genome sequence of Corynebacterium casei LMG S-19264T (=DSM 44701T), isolated from a smear-ripened cheese.</title>
        <authorList>
            <consortium name="US DOE Joint Genome Institute (JGI-PGF)"/>
            <person name="Walter F."/>
            <person name="Albersmeier A."/>
            <person name="Kalinowski J."/>
            <person name="Ruckert C."/>
        </authorList>
    </citation>
    <scope>NUCLEOTIDE SEQUENCE</scope>
    <source>
        <strain evidence="2">NBRC 101628</strain>
    </source>
</reference>
<dbReference type="CDD" id="cd06532">
    <property type="entry name" value="Glyco_transf_25"/>
    <property type="match status" value="1"/>
</dbReference>
<dbReference type="Pfam" id="PF01755">
    <property type="entry name" value="Glyco_transf_25"/>
    <property type="match status" value="1"/>
</dbReference>
<dbReference type="GO" id="GO:0016740">
    <property type="term" value="F:transferase activity"/>
    <property type="evidence" value="ECO:0007669"/>
    <property type="project" value="UniProtKB-KW"/>
</dbReference>
<reference evidence="2" key="2">
    <citation type="submission" date="2023-01" db="EMBL/GenBank/DDBJ databases">
        <title>Draft genome sequence of Paraferrimonas sedimenticola strain NBRC 101628.</title>
        <authorList>
            <person name="Sun Q."/>
            <person name="Mori K."/>
        </authorList>
    </citation>
    <scope>NUCLEOTIDE SEQUENCE</scope>
    <source>
        <strain evidence="2">NBRC 101628</strain>
    </source>
</reference>
<sequence>MERVNWGVLVINMTANQQRWQSISGQLDALGLPYQRVEAVVGKELSETELANIYQSKANRAKYHKALNAGEIGCYMSHIACWERMLELGWDWALILEDDALLQNNLLSCIDALPKIQAPWDCIKLSCGSRQKSVLQRTHLATDCQLTQARKLNATTTGQFVSRQGAQKLLAHALPIARPVDTDMQYWFEKDLIVFGFEPLPVTSAGFDSEINQVKNRKKTPNRVLPRLVQRLYYEWGIRRAPLSPMPDA</sequence>
<feature type="domain" description="Glycosyl transferase family 25" evidence="1">
    <location>
        <begin position="8"/>
        <end position="182"/>
    </location>
</feature>
<dbReference type="InterPro" id="IPR002654">
    <property type="entry name" value="Glyco_trans_25"/>
</dbReference>
<dbReference type="RefSeq" id="WP_095504919.1">
    <property type="nucleotide sequence ID" value="NZ_BSNC01000006.1"/>
</dbReference>
<accession>A0AA37RXK2</accession>
<comment type="caution">
    <text evidence="2">The sequence shown here is derived from an EMBL/GenBank/DDBJ whole genome shotgun (WGS) entry which is preliminary data.</text>
</comment>
<dbReference type="AlphaFoldDB" id="A0AA37RXK2"/>
<name>A0AA37RXK2_9GAMM</name>
<proteinExistence type="predicted"/>
<keyword evidence="3" id="KW-1185">Reference proteome</keyword>